<comment type="caution">
    <text evidence="2">The sequence shown here is derived from an EMBL/GenBank/DDBJ whole genome shotgun (WGS) entry which is preliminary data.</text>
</comment>
<gene>
    <name evidence="2" type="ORF">SPIL2461_LOCUS18566</name>
</gene>
<feature type="region of interest" description="Disordered" evidence="1">
    <location>
        <begin position="1"/>
        <end position="304"/>
    </location>
</feature>
<feature type="non-terminal residue" evidence="2">
    <location>
        <position position="1"/>
    </location>
</feature>
<dbReference type="Proteomes" id="UP000649617">
    <property type="component" value="Unassembled WGS sequence"/>
</dbReference>
<feature type="compositionally biased region" description="Low complexity" evidence="1">
    <location>
        <begin position="284"/>
        <end position="295"/>
    </location>
</feature>
<feature type="compositionally biased region" description="Basic and acidic residues" evidence="1">
    <location>
        <begin position="162"/>
        <end position="172"/>
    </location>
</feature>
<keyword evidence="3" id="KW-1185">Reference proteome</keyword>
<sequence>MSAGVEEEGKENVKYKEAAGGRAEEPRAAEPQPEGAERLAAAESPGASKKEKKSWSFKRSNSGNSERVEAPPTSTSPKEQGQGAHRRRLPWKRNADPDEKEQELPDPVVPPAKAVTISSVPQVVELESGQQDEVLPHSPSSTEQGQGATSPGSYRRRLPWKRNPDPDTKEQAPPDPVVPAEAVAISPVPQVSEPDAGKTKETDVPITDQSPEATQHLEPVEVKGTAAATAEQAEAKTLEPAPPEPEARENSVAPEPPASAVQDSLEEEPAKEGADAVAGEVPEDLPLIPLQIDQLPSEDNEDGE</sequence>
<dbReference type="EMBL" id="CAJNIZ010043902">
    <property type="protein sequence ID" value="CAE7672291.1"/>
    <property type="molecule type" value="Genomic_DNA"/>
</dbReference>
<organism evidence="2 3">
    <name type="scientific">Symbiodinium pilosum</name>
    <name type="common">Dinoflagellate</name>
    <dbReference type="NCBI Taxonomy" id="2952"/>
    <lineage>
        <taxon>Eukaryota</taxon>
        <taxon>Sar</taxon>
        <taxon>Alveolata</taxon>
        <taxon>Dinophyceae</taxon>
        <taxon>Suessiales</taxon>
        <taxon>Symbiodiniaceae</taxon>
        <taxon>Symbiodinium</taxon>
    </lineage>
</organism>
<name>A0A812WEI8_SYMPI</name>
<dbReference type="AlphaFoldDB" id="A0A812WEI8"/>
<accession>A0A812WEI8</accession>
<feature type="compositionally biased region" description="Polar residues" evidence="1">
    <location>
        <begin position="138"/>
        <end position="152"/>
    </location>
</feature>
<evidence type="ECO:0000313" key="3">
    <source>
        <dbReference type="Proteomes" id="UP000649617"/>
    </source>
</evidence>
<protein>
    <submittedName>
        <fullName evidence="2">Uncharacterized protein</fullName>
    </submittedName>
</protein>
<reference evidence="2" key="1">
    <citation type="submission" date="2021-02" db="EMBL/GenBank/DDBJ databases">
        <authorList>
            <person name="Dougan E. K."/>
            <person name="Rhodes N."/>
            <person name="Thang M."/>
            <person name="Chan C."/>
        </authorList>
    </citation>
    <scope>NUCLEOTIDE SEQUENCE</scope>
</reference>
<feature type="compositionally biased region" description="Basic and acidic residues" evidence="1">
    <location>
        <begin position="10"/>
        <end position="28"/>
    </location>
</feature>
<evidence type="ECO:0000256" key="1">
    <source>
        <dbReference type="SAM" id="MobiDB-lite"/>
    </source>
</evidence>
<proteinExistence type="predicted"/>
<evidence type="ECO:0000313" key="2">
    <source>
        <dbReference type="EMBL" id="CAE7672291.1"/>
    </source>
</evidence>